<sequence>MSMWPALIHLVTWHCLAGVVVGVGDGCGWRREETMFGPLWAVTKGGGESVFHSNFTFLESPGG</sequence>
<feature type="signal peptide" evidence="1">
    <location>
        <begin position="1"/>
        <end position="22"/>
    </location>
</feature>
<gene>
    <name evidence="2" type="ORF">K443DRAFT_4896</name>
</gene>
<dbReference type="EMBL" id="KN838573">
    <property type="protein sequence ID" value="KIK04080.1"/>
    <property type="molecule type" value="Genomic_DNA"/>
</dbReference>
<feature type="chain" id="PRO_5002205600" description="Secreted protein" evidence="1">
    <location>
        <begin position="23"/>
        <end position="63"/>
    </location>
</feature>
<protein>
    <recommendedName>
        <fullName evidence="4">Secreted protein</fullName>
    </recommendedName>
</protein>
<reference evidence="3" key="2">
    <citation type="submission" date="2015-01" db="EMBL/GenBank/DDBJ databases">
        <title>Evolutionary Origins and Diversification of the Mycorrhizal Mutualists.</title>
        <authorList>
            <consortium name="DOE Joint Genome Institute"/>
            <consortium name="Mycorrhizal Genomics Consortium"/>
            <person name="Kohler A."/>
            <person name="Kuo A."/>
            <person name="Nagy L.G."/>
            <person name="Floudas D."/>
            <person name="Copeland A."/>
            <person name="Barry K.W."/>
            <person name="Cichocki N."/>
            <person name="Veneault-Fourrey C."/>
            <person name="LaButti K."/>
            <person name="Lindquist E.A."/>
            <person name="Lipzen A."/>
            <person name="Lundell T."/>
            <person name="Morin E."/>
            <person name="Murat C."/>
            <person name="Riley R."/>
            <person name="Ohm R."/>
            <person name="Sun H."/>
            <person name="Tunlid A."/>
            <person name="Henrissat B."/>
            <person name="Grigoriev I.V."/>
            <person name="Hibbett D.S."/>
            <person name="Martin F."/>
        </authorList>
    </citation>
    <scope>NUCLEOTIDE SEQUENCE [LARGE SCALE GENOMIC DNA]</scope>
    <source>
        <strain evidence="3">LaAM-08-1</strain>
    </source>
</reference>
<keyword evidence="3" id="KW-1185">Reference proteome</keyword>
<proteinExistence type="predicted"/>
<name>A0A0C9WWN4_9AGAR</name>
<reference evidence="2 3" key="1">
    <citation type="submission" date="2014-04" db="EMBL/GenBank/DDBJ databases">
        <authorList>
            <consortium name="DOE Joint Genome Institute"/>
            <person name="Kuo A."/>
            <person name="Kohler A."/>
            <person name="Nagy L.G."/>
            <person name="Floudas D."/>
            <person name="Copeland A."/>
            <person name="Barry K.W."/>
            <person name="Cichocki N."/>
            <person name="Veneault-Fourrey C."/>
            <person name="LaButti K."/>
            <person name="Lindquist E.A."/>
            <person name="Lipzen A."/>
            <person name="Lundell T."/>
            <person name="Morin E."/>
            <person name="Murat C."/>
            <person name="Sun H."/>
            <person name="Tunlid A."/>
            <person name="Henrissat B."/>
            <person name="Grigoriev I.V."/>
            <person name="Hibbett D.S."/>
            <person name="Martin F."/>
            <person name="Nordberg H.P."/>
            <person name="Cantor M.N."/>
            <person name="Hua S.X."/>
        </authorList>
    </citation>
    <scope>NUCLEOTIDE SEQUENCE [LARGE SCALE GENOMIC DNA]</scope>
    <source>
        <strain evidence="2 3">LaAM-08-1</strain>
    </source>
</reference>
<evidence type="ECO:0008006" key="4">
    <source>
        <dbReference type="Google" id="ProtNLM"/>
    </source>
</evidence>
<evidence type="ECO:0000313" key="2">
    <source>
        <dbReference type="EMBL" id="KIK04080.1"/>
    </source>
</evidence>
<dbReference type="HOGENOM" id="CLU_2886156_0_0_1"/>
<dbReference type="Proteomes" id="UP000054477">
    <property type="component" value="Unassembled WGS sequence"/>
</dbReference>
<keyword evidence="1" id="KW-0732">Signal</keyword>
<evidence type="ECO:0000313" key="3">
    <source>
        <dbReference type="Proteomes" id="UP000054477"/>
    </source>
</evidence>
<organism evidence="2 3">
    <name type="scientific">Laccaria amethystina LaAM-08-1</name>
    <dbReference type="NCBI Taxonomy" id="1095629"/>
    <lineage>
        <taxon>Eukaryota</taxon>
        <taxon>Fungi</taxon>
        <taxon>Dikarya</taxon>
        <taxon>Basidiomycota</taxon>
        <taxon>Agaricomycotina</taxon>
        <taxon>Agaricomycetes</taxon>
        <taxon>Agaricomycetidae</taxon>
        <taxon>Agaricales</taxon>
        <taxon>Agaricineae</taxon>
        <taxon>Hydnangiaceae</taxon>
        <taxon>Laccaria</taxon>
    </lineage>
</organism>
<dbReference type="AlphaFoldDB" id="A0A0C9WWN4"/>
<accession>A0A0C9WWN4</accession>
<evidence type="ECO:0000256" key="1">
    <source>
        <dbReference type="SAM" id="SignalP"/>
    </source>
</evidence>